<accession>A0A497U5L3</accession>
<comment type="caution">
    <text evidence="2">The sequence shown here is derived from an EMBL/GenBank/DDBJ whole genome shotgun (WGS) entry which is preliminary data.</text>
</comment>
<dbReference type="Proteomes" id="UP000275027">
    <property type="component" value="Unassembled WGS sequence"/>
</dbReference>
<evidence type="ECO:0000313" key="4">
    <source>
        <dbReference type="Proteomes" id="UP000275027"/>
    </source>
</evidence>
<reference evidence="2 4" key="2">
    <citation type="submission" date="2018-10" db="EMBL/GenBank/DDBJ databases">
        <title>Genomic Encyclopedia of Archaeal and Bacterial Type Strains, Phase II (KMG-II): from individual species to whole genera.</title>
        <authorList>
            <person name="Goeker M."/>
        </authorList>
    </citation>
    <scope>NUCLEOTIDE SEQUENCE [LARGE SCALE GENOMIC DNA]</scope>
    <source>
        <strain evidence="2 4">DSM 21886</strain>
    </source>
</reference>
<evidence type="ECO:0000313" key="3">
    <source>
        <dbReference type="Proteomes" id="UP000233767"/>
    </source>
</evidence>
<evidence type="ECO:0000313" key="2">
    <source>
        <dbReference type="EMBL" id="RLJ23648.1"/>
    </source>
</evidence>
<organism evidence="2 4">
    <name type="scientific">Flavobacterium lindanitolerans</name>
    <dbReference type="NCBI Taxonomy" id="428988"/>
    <lineage>
        <taxon>Bacteria</taxon>
        <taxon>Pseudomonadati</taxon>
        <taxon>Bacteroidota</taxon>
        <taxon>Flavobacteriia</taxon>
        <taxon>Flavobacteriales</taxon>
        <taxon>Flavobacteriaceae</taxon>
        <taxon>Flavobacterium</taxon>
    </lineage>
</organism>
<keyword evidence="3" id="KW-1185">Reference proteome</keyword>
<proteinExistence type="predicted"/>
<gene>
    <name evidence="1" type="ORF">B0G92_3107</name>
    <name evidence="2" type="ORF">CLV50_2921</name>
</gene>
<evidence type="ECO:0000313" key="1">
    <source>
        <dbReference type="EMBL" id="PKW20395.1"/>
    </source>
</evidence>
<dbReference type="AlphaFoldDB" id="A0A497U5L3"/>
<dbReference type="EMBL" id="RCCB01000014">
    <property type="protein sequence ID" value="RLJ23648.1"/>
    <property type="molecule type" value="Genomic_DNA"/>
</dbReference>
<dbReference type="EMBL" id="PJND01000010">
    <property type="protein sequence ID" value="PKW20395.1"/>
    <property type="molecule type" value="Genomic_DNA"/>
</dbReference>
<reference evidence="1 3" key="1">
    <citation type="submission" date="2017-12" db="EMBL/GenBank/DDBJ databases">
        <title>Genomic Encyclopedia of Type Strains, Phase III (KMG-III): the genomes of soil and plant-associated and newly described type strains.</title>
        <authorList>
            <person name="Whitman W."/>
        </authorList>
    </citation>
    <scope>NUCLEOTIDE SEQUENCE [LARGE SCALE GENOMIC DNA]</scope>
    <source>
        <strain evidence="1 3">IP-10</strain>
    </source>
</reference>
<sequence>MKGEVKKNSVNNRCAPAPLRAIISRKDAKAQRVVCLKTYFLKATLHIVLPLSSFTNNEPSFITVTATGRP</sequence>
<name>A0A497U5L3_9FLAO</name>
<dbReference type="Proteomes" id="UP000233767">
    <property type="component" value="Unassembled WGS sequence"/>
</dbReference>
<protein>
    <submittedName>
        <fullName evidence="2">Uncharacterized protein</fullName>
    </submittedName>
</protein>